<comment type="subcellular location">
    <subcellularLocation>
        <location evidence="1 7">Cell membrane</location>
        <topology evidence="1 7">Multi-pass membrane protein</topology>
    </subcellularLocation>
</comment>
<keyword evidence="3" id="KW-1003">Cell membrane</keyword>
<dbReference type="InterPro" id="IPR035906">
    <property type="entry name" value="MetI-like_sf"/>
</dbReference>
<dbReference type="InterPro" id="IPR000515">
    <property type="entry name" value="MetI-like"/>
</dbReference>
<feature type="transmembrane region" description="Helical" evidence="7">
    <location>
        <begin position="70"/>
        <end position="93"/>
    </location>
</feature>
<dbReference type="Proteomes" id="UP000198583">
    <property type="component" value="Unassembled WGS sequence"/>
</dbReference>
<keyword evidence="6 7" id="KW-0472">Membrane</keyword>
<evidence type="ECO:0000313" key="10">
    <source>
        <dbReference type="Proteomes" id="UP000198583"/>
    </source>
</evidence>
<dbReference type="GO" id="GO:0055085">
    <property type="term" value="P:transmembrane transport"/>
    <property type="evidence" value="ECO:0007669"/>
    <property type="project" value="InterPro"/>
</dbReference>
<dbReference type="SUPFAM" id="SSF161098">
    <property type="entry name" value="MetI-like"/>
    <property type="match status" value="1"/>
</dbReference>
<evidence type="ECO:0000256" key="6">
    <source>
        <dbReference type="ARBA" id="ARBA00023136"/>
    </source>
</evidence>
<reference evidence="10" key="1">
    <citation type="submission" date="2016-10" db="EMBL/GenBank/DDBJ databases">
        <authorList>
            <person name="Varghese N."/>
            <person name="Submissions S."/>
        </authorList>
    </citation>
    <scope>NUCLEOTIDE SEQUENCE [LARGE SCALE GENOMIC DNA]</scope>
    <source>
        <strain evidence="10">DSM 44232</strain>
    </source>
</reference>
<dbReference type="AlphaFoldDB" id="A0A1I6DH21"/>
<dbReference type="RefSeq" id="WP_218164387.1">
    <property type="nucleotide sequence ID" value="NZ_FOYL01000002.1"/>
</dbReference>
<gene>
    <name evidence="9" type="ORF">SAMN04488564_102583</name>
</gene>
<feature type="transmembrane region" description="Helical" evidence="7">
    <location>
        <begin position="239"/>
        <end position="259"/>
    </location>
</feature>
<proteinExistence type="inferred from homology"/>
<keyword evidence="2 7" id="KW-0813">Transport</keyword>
<evidence type="ECO:0000256" key="2">
    <source>
        <dbReference type="ARBA" id="ARBA00022448"/>
    </source>
</evidence>
<accession>A0A1I6DH21</accession>
<dbReference type="Gene3D" id="1.10.3720.10">
    <property type="entry name" value="MetI-like"/>
    <property type="match status" value="1"/>
</dbReference>
<comment type="similarity">
    <text evidence="7">Belongs to the binding-protein-dependent transport system permease family.</text>
</comment>
<feature type="transmembrane region" description="Helical" evidence="7">
    <location>
        <begin position="182"/>
        <end position="203"/>
    </location>
</feature>
<dbReference type="EMBL" id="FOYL01000002">
    <property type="protein sequence ID" value="SFR04681.1"/>
    <property type="molecule type" value="Genomic_DNA"/>
</dbReference>
<dbReference type="PROSITE" id="PS50928">
    <property type="entry name" value="ABC_TM1"/>
    <property type="match status" value="1"/>
</dbReference>
<evidence type="ECO:0000256" key="7">
    <source>
        <dbReference type="RuleBase" id="RU363032"/>
    </source>
</evidence>
<feature type="domain" description="ABC transmembrane type-1" evidence="8">
    <location>
        <begin position="70"/>
        <end position="260"/>
    </location>
</feature>
<dbReference type="CDD" id="cd06261">
    <property type="entry name" value="TM_PBP2"/>
    <property type="match status" value="1"/>
</dbReference>
<feature type="transmembrane region" description="Helical" evidence="7">
    <location>
        <begin position="132"/>
        <end position="154"/>
    </location>
</feature>
<evidence type="ECO:0000256" key="5">
    <source>
        <dbReference type="ARBA" id="ARBA00022989"/>
    </source>
</evidence>
<feature type="transmembrane region" description="Helical" evidence="7">
    <location>
        <begin position="9"/>
        <end position="27"/>
    </location>
</feature>
<organism evidence="9 10">
    <name type="scientific">Lentzea waywayandensis</name>
    <dbReference type="NCBI Taxonomy" id="84724"/>
    <lineage>
        <taxon>Bacteria</taxon>
        <taxon>Bacillati</taxon>
        <taxon>Actinomycetota</taxon>
        <taxon>Actinomycetes</taxon>
        <taxon>Pseudonocardiales</taxon>
        <taxon>Pseudonocardiaceae</taxon>
        <taxon>Lentzea</taxon>
    </lineage>
</organism>
<evidence type="ECO:0000256" key="1">
    <source>
        <dbReference type="ARBA" id="ARBA00004651"/>
    </source>
</evidence>
<feature type="transmembrane region" description="Helical" evidence="7">
    <location>
        <begin position="105"/>
        <end position="126"/>
    </location>
</feature>
<keyword evidence="5 7" id="KW-1133">Transmembrane helix</keyword>
<dbReference type="Pfam" id="PF00528">
    <property type="entry name" value="BPD_transp_1"/>
    <property type="match status" value="1"/>
</dbReference>
<dbReference type="STRING" id="84724.SAMN04488564_102583"/>
<dbReference type="PANTHER" id="PTHR43744:SF8">
    <property type="entry name" value="SN-GLYCEROL-3-PHOSPHATE TRANSPORT SYSTEM PERMEASE PROTEIN UGPE"/>
    <property type="match status" value="1"/>
</dbReference>
<evidence type="ECO:0000256" key="4">
    <source>
        <dbReference type="ARBA" id="ARBA00022692"/>
    </source>
</evidence>
<keyword evidence="10" id="KW-1185">Reference proteome</keyword>
<name>A0A1I6DH21_9PSEU</name>
<keyword evidence="4 7" id="KW-0812">Transmembrane</keyword>
<evidence type="ECO:0000259" key="8">
    <source>
        <dbReference type="PROSITE" id="PS50928"/>
    </source>
</evidence>
<dbReference type="GO" id="GO:0005886">
    <property type="term" value="C:plasma membrane"/>
    <property type="evidence" value="ECO:0007669"/>
    <property type="project" value="UniProtKB-SubCell"/>
</dbReference>
<sequence>MNRTKPGTLLTYGALVAGALITLFPYYQLAVMASNTTADIYSSPPKFWFGGHLADNIGEVFAKVDFFGSVLNTLVVAIATTVLVLFFDSLAAFTFAKYDFPGSNVLFGILLATFVVPTQLAAIPQFDLMAKFGLVGSLNALIIPAAANAFGIFWMRQYARGAIADELLEAARVDGAGFFRTYLSVGLPVLRPALAFLGIFTFVNTWNDYLWPLVVLIDSNHVTLQVALAQLNGLYVQDYAVVMAGTLVAIVPLVIVFLFGARHFIRNIAAGAVKG</sequence>
<protein>
    <submittedName>
        <fullName evidence="9">Carbohydrate ABC transporter membrane protein 2, CUT1 family</fullName>
    </submittedName>
</protein>
<dbReference type="PANTHER" id="PTHR43744">
    <property type="entry name" value="ABC TRANSPORTER PERMEASE PROTEIN MG189-RELATED-RELATED"/>
    <property type="match status" value="1"/>
</dbReference>
<evidence type="ECO:0000256" key="3">
    <source>
        <dbReference type="ARBA" id="ARBA00022475"/>
    </source>
</evidence>
<evidence type="ECO:0000313" key="9">
    <source>
        <dbReference type="EMBL" id="SFR04681.1"/>
    </source>
</evidence>